<name>A0AAW4L621_9BACT</name>
<comment type="caution">
    <text evidence="1">The sequence shown here is derived from an EMBL/GenBank/DDBJ whole genome shotgun (WGS) entry which is preliminary data.</text>
</comment>
<evidence type="ECO:0000313" key="1">
    <source>
        <dbReference type="EMBL" id="MBT0663651.1"/>
    </source>
</evidence>
<dbReference type="Proteomes" id="UP000811899">
    <property type="component" value="Unassembled WGS sequence"/>
</dbReference>
<evidence type="ECO:0000313" key="2">
    <source>
        <dbReference type="Proteomes" id="UP000811899"/>
    </source>
</evidence>
<sequence>MLERLLEGWLDSASERSYQGPFCQILSAKGYKILHSTRHSALEFGKDIIAIGPDGKTCAFQLKGNPGARLSLSEFRDIQNQLVQLVTQPVIYPGLGIAPHRSFLVTNGIVEEEVHRALDDLNRGWAAQCAIGHTVELISRGQLLADIQLYGANLWPSELENVNNLLSLLVKDGKESYSFELASELLKEVLLLEETIPNKVSANEIKRRITSAALLTAATLRNFYRENNHYSIICGWCMYATHAVACIERHGKSYKQNAKEAVDIAMASILAALSDLCDEIKDKGHLVEGDPLADAVTYRGRYTLVVALMSVYWFWGQEAGFLKEGHDGFLQKFLPRDFTHHYLWGEGAVPQFLIYIWYLRATEAGIRPDFMLGELLKQIVGANTQKNEVGLSSPYYGFEDKIRFLMKEFLGIKEDPYHDTKFQNSSYFAKPLLNLLVRTNFKVTSKSVWPSYSKMLHKHFEPEEKWMYCLYKSAKGTNVDDQPPLTKEWQELQQEARECRCLEVPESLVENKYLIMLFCIVLPYRAIPSVISKLDRYFNGSWFIREPPVV</sequence>
<proteinExistence type="predicted"/>
<protein>
    <submittedName>
        <fullName evidence="1">Uncharacterized protein</fullName>
    </submittedName>
</protein>
<dbReference type="EMBL" id="JAHCVJ010000001">
    <property type="protein sequence ID" value="MBT0663651.1"/>
    <property type="molecule type" value="Genomic_DNA"/>
</dbReference>
<gene>
    <name evidence="1" type="ORF">KI809_04980</name>
</gene>
<keyword evidence="2" id="KW-1185">Reference proteome</keyword>
<reference evidence="1 2" key="1">
    <citation type="submission" date="2021-05" db="EMBL/GenBank/DDBJ databases">
        <title>The draft genome of Geobacter pelophilus DSM 12255.</title>
        <authorList>
            <person name="Xu Z."/>
            <person name="Masuda Y."/>
            <person name="Itoh H."/>
            <person name="Senoo K."/>
        </authorList>
    </citation>
    <scope>NUCLEOTIDE SEQUENCE [LARGE SCALE GENOMIC DNA]</scope>
    <source>
        <strain evidence="1 2">DSM 12255</strain>
    </source>
</reference>
<dbReference type="AlphaFoldDB" id="A0AAW4L621"/>
<accession>A0AAW4L621</accession>
<dbReference type="RefSeq" id="WP_214170371.1">
    <property type="nucleotide sequence ID" value="NZ_JAHCVJ010000001.1"/>
</dbReference>
<organism evidence="1 2">
    <name type="scientific">Geoanaerobacter pelophilus</name>
    <dbReference type="NCBI Taxonomy" id="60036"/>
    <lineage>
        <taxon>Bacteria</taxon>
        <taxon>Pseudomonadati</taxon>
        <taxon>Thermodesulfobacteriota</taxon>
        <taxon>Desulfuromonadia</taxon>
        <taxon>Geobacterales</taxon>
        <taxon>Geobacteraceae</taxon>
        <taxon>Geoanaerobacter</taxon>
    </lineage>
</organism>